<feature type="region of interest" description="Disordered" evidence="2">
    <location>
        <begin position="105"/>
        <end position="181"/>
    </location>
</feature>
<organism evidence="3 4">
    <name type="scientific">Solanum commersonii</name>
    <name type="common">Commerson's wild potato</name>
    <name type="synonym">Commerson's nightshade</name>
    <dbReference type="NCBI Taxonomy" id="4109"/>
    <lineage>
        <taxon>Eukaryota</taxon>
        <taxon>Viridiplantae</taxon>
        <taxon>Streptophyta</taxon>
        <taxon>Embryophyta</taxon>
        <taxon>Tracheophyta</taxon>
        <taxon>Spermatophyta</taxon>
        <taxon>Magnoliopsida</taxon>
        <taxon>eudicotyledons</taxon>
        <taxon>Gunneridae</taxon>
        <taxon>Pentapetalae</taxon>
        <taxon>asterids</taxon>
        <taxon>lamiids</taxon>
        <taxon>Solanales</taxon>
        <taxon>Solanaceae</taxon>
        <taxon>Solanoideae</taxon>
        <taxon>Solaneae</taxon>
        <taxon>Solanum</taxon>
    </lineage>
</organism>
<evidence type="ECO:0000313" key="3">
    <source>
        <dbReference type="EMBL" id="KAG5628736.1"/>
    </source>
</evidence>
<dbReference type="PANTHER" id="PTHR43215:SF15">
    <property type="entry name" value="PROTEIN ACCUMULATION AND REPLICATION OF CHLOROPLASTS 3, CHLOROPLASTIC"/>
    <property type="match status" value="1"/>
</dbReference>
<dbReference type="GO" id="GO:0005829">
    <property type="term" value="C:cytosol"/>
    <property type="evidence" value="ECO:0007669"/>
    <property type="project" value="TreeGrafter"/>
</dbReference>
<feature type="compositionally biased region" description="Low complexity" evidence="2">
    <location>
        <begin position="113"/>
        <end position="122"/>
    </location>
</feature>
<dbReference type="SUPFAM" id="SSF82185">
    <property type="entry name" value="Histone H3 K4-specific methyltransferase SET7/9 N-terminal domain"/>
    <property type="match status" value="1"/>
</dbReference>
<gene>
    <name evidence="3" type="ORF">H5410_000453</name>
</gene>
<evidence type="ECO:0000313" key="4">
    <source>
        <dbReference type="Proteomes" id="UP000824120"/>
    </source>
</evidence>
<accession>A0A9J6AW70</accession>
<dbReference type="GO" id="GO:0010020">
    <property type="term" value="P:chloroplast fission"/>
    <property type="evidence" value="ECO:0007669"/>
    <property type="project" value="TreeGrafter"/>
</dbReference>
<dbReference type="PANTHER" id="PTHR43215">
    <property type="entry name" value="RADIAL SPOKE HEAD 1 HOMOLOG"/>
    <property type="match status" value="1"/>
</dbReference>
<dbReference type="InterPro" id="IPR003409">
    <property type="entry name" value="MORN"/>
</dbReference>
<protein>
    <submittedName>
        <fullName evidence="3">Uncharacterized protein</fullName>
    </submittedName>
</protein>
<dbReference type="Proteomes" id="UP000824120">
    <property type="component" value="Chromosome 1"/>
</dbReference>
<dbReference type="EMBL" id="JACXVP010000001">
    <property type="protein sequence ID" value="KAG5628736.1"/>
    <property type="molecule type" value="Genomic_DNA"/>
</dbReference>
<evidence type="ECO:0000256" key="1">
    <source>
        <dbReference type="ARBA" id="ARBA00022737"/>
    </source>
</evidence>
<evidence type="ECO:0000256" key="2">
    <source>
        <dbReference type="SAM" id="MobiDB-lite"/>
    </source>
</evidence>
<dbReference type="OrthoDB" id="270720at2759"/>
<keyword evidence="4" id="KW-1185">Reference proteome</keyword>
<keyword evidence="1" id="KW-0677">Repeat</keyword>
<dbReference type="SMART" id="SM00698">
    <property type="entry name" value="MORN"/>
    <property type="match status" value="4"/>
</dbReference>
<dbReference type="Gene3D" id="2.20.110.10">
    <property type="entry name" value="Histone H3 K4-specific methyltransferase SET7/9 N-terminal domain"/>
    <property type="match status" value="2"/>
</dbReference>
<sequence length="481" mass="54182">MAEIVSMDNAPEDMSIYSGELPALFPTNGEETSFLRSSSTLLELSKFTFEIILGCLIVLALREILLPCRDYNNVSDERKIELSNFDIATEAPLVFKRELLTRWNPGPGKDTSEGLTTEGTENLEAKTTVDNTSTYKLPVGVKHKEQVQTSPGSSNSRNSGRKSEESKGAQPRDISNLSQDEVDEEYSEIISDVYNSNLSLIEKSYASAPKRKGVLSTRAASMLDSHLASEDTPVLLSCHSWKSSEHSALRMDPFYPHLIFRMGQVPTSYGQCSLIPQSQIDHPQTSCRLKNTALFPASRDTKAIVVMTLVPYQRLLLNRIQEPNFSAEAERDSKKKWIPVVEMKYRGGIYRGRIEGGLPEGKGCLSLEDGSKYDGMWRYGKKSGLGTFYFNNADTYRGSWRDDLMHGKGWFYFHTGDRWFANFWKGKANGEGRFYSKLGDVFFGHFKDGLRHGQFLCINIDGTSTSVRHKNRVKAPQFFQL</sequence>
<dbReference type="GO" id="GO:0009707">
    <property type="term" value="C:chloroplast outer membrane"/>
    <property type="evidence" value="ECO:0007669"/>
    <property type="project" value="TreeGrafter"/>
</dbReference>
<dbReference type="AlphaFoldDB" id="A0A9J6AW70"/>
<name>A0A9J6AW70_SOLCO</name>
<dbReference type="Pfam" id="PF02493">
    <property type="entry name" value="MORN"/>
    <property type="match status" value="4"/>
</dbReference>
<comment type="caution">
    <text evidence="3">The sequence shown here is derived from an EMBL/GenBank/DDBJ whole genome shotgun (WGS) entry which is preliminary data.</text>
</comment>
<proteinExistence type="predicted"/>
<reference evidence="3 4" key="1">
    <citation type="submission" date="2020-09" db="EMBL/GenBank/DDBJ databases">
        <title>De no assembly of potato wild relative species, Solanum commersonii.</title>
        <authorList>
            <person name="Cho K."/>
        </authorList>
    </citation>
    <scope>NUCLEOTIDE SEQUENCE [LARGE SCALE GENOMIC DNA]</scope>
    <source>
        <strain evidence="3">LZ3.2</strain>
        <tissue evidence="3">Leaf</tissue>
    </source>
</reference>